<evidence type="ECO:0000313" key="3">
    <source>
        <dbReference type="Proteomes" id="UP001324380"/>
    </source>
</evidence>
<name>A0ABZ0U0R2_9SPHI</name>
<dbReference type="PANTHER" id="PTHR36179:SF2">
    <property type="entry name" value="LUD DOMAIN-CONTAINING PROTEIN"/>
    <property type="match status" value="1"/>
</dbReference>
<dbReference type="InterPro" id="IPR003741">
    <property type="entry name" value="LUD_dom"/>
</dbReference>
<accession>A0ABZ0U0R2</accession>
<reference evidence="2 3" key="1">
    <citation type="submission" date="2023-11" db="EMBL/GenBank/DDBJ databases">
        <title>Analysis of the Genomes of Mucilaginibacter gossypii cycad 4 and M. sabulilitoris SNA2: microbes with the potential for plant growth promotion.</title>
        <authorList>
            <person name="Hirsch A.M."/>
            <person name="Humm E."/>
            <person name="Rubbi M."/>
            <person name="Del Vecchio G."/>
            <person name="Ha S.M."/>
            <person name="Pellegrini M."/>
            <person name="Gunsalus R.P."/>
        </authorList>
    </citation>
    <scope>NUCLEOTIDE SEQUENCE [LARGE SCALE GENOMIC DNA]</scope>
    <source>
        <strain evidence="2 3">SNA2</strain>
    </source>
</reference>
<dbReference type="Pfam" id="PF02589">
    <property type="entry name" value="LUD_dom"/>
    <property type="match status" value="1"/>
</dbReference>
<organism evidence="2 3">
    <name type="scientific">Mucilaginibacter sabulilitoris</name>
    <dbReference type="NCBI Taxonomy" id="1173583"/>
    <lineage>
        <taxon>Bacteria</taxon>
        <taxon>Pseudomonadati</taxon>
        <taxon>Bacteroidota</taxon>
        <taxon>Sphingobacteriia</taxon>
        <taxon>Sphingobacteriales</taxon>
        <taxon>Sphingobacteriaceae</taxon>
        <taxon>Mucilaginibacter</taxon>
    </lineage>
</organism>
<dbReference type="PANTHER" id="PTHR36179">
    <property type="entry name" value="LUD_DOM DOMAIN-CONTAINING PROTEIN"/>
    <property type="match status" value="1"/>
</dbReference>
<dbReference type="RefSeq" id="WP_321566056.1">
    <property type="nucleotide sequence ID" value="NZ_CP139558.1"/>
</dbReference>
<dbReference type="SUPFAM" id="SSF100950">
    <property type="entry name" value="NagB/RpiA/CoA transferase-like"/>
    <property type="match status" value="1"/>
</dbReference>
<protein>
    <submittedName>
        <fullName evidence="2">Lactate utilization protein</fullName>
    </submittedName>
</protein>
<evidence type="ECO:0000313" key="2">
    <source>
        <dbReference type="EMBL" id="WPU96970.1"/>
    </source>
</evidence>
<keyword evidence="3" id="KW-1185">Reference proteome</keyword>
<sequence length="202" mass="22867">MNYLATRKSVDKLFENLRHRNFIPHFAVSKEDALAKVISVIPPGSEIATASSVTLKQIGFLDLLNSKKHDWKNFRDNIFTEVDHLKRDELRRESILADYNIQSLQAITENGQLLIASGMGNQLSAIAYASRNIVFVAGLQKVVPTLDSAFERLNEFVLPLENERMKRAGFKEGATLGKYLVFEREIRPRQVHVILVGEVLGF</sequence>
<proteinExistence type="predicted"/>
<gene>
    <name evidence="2" type="ORF">SNE25_15725</name>
</gene>
<dbReference type="InterPro" id="IPR037171">
    <property type="entry name" value="NagB/RpiA_transferase-like"/>
</dbReference>
<feature type="domain" description="LUD" evidence="1">
    <location>
        <begin position="11"/>
        <end position="196"/>
    </location>
</feature>
<dbReference type="EMBL" id="CP139558">
    <property type="protein sequence ID" value="WPU96970.1"/>
    <property type="molecule type" value="Genomic_DNA"/>
</dbReference>
<dbReference type="Proteomes" id="UP001324380">
    <property type="component" value="Chromosome"/>
</dbReference>
<evidence type="ECO:0000259" key="1">
    <source>
        <dbReference type="Pfam" id="PF02589"/>
    </source>
</evidence>